<dbReference type="Proteomes" id="UP000026960">
    <property type="component" value="Chromosome 8"/>
</dbReference>
<sequence>MDEDVIYLLSITSPMKTDRLEVVFAVDVRKGMLQGLAKLDVRPKNLAIMVTLCTSEICSRV</sequence>
<protein>
    <submittedName>
        <fullName evidence="1">Uncharacterized protein</fullName>
    </submittedName>
</protein>
<dbReference type="EnsemblPlants" id="OBART08G02070.1">
    <property type="protein sequence ID" value="OBART08G02070.1"/>
    <property type="gene ID" value="OBART08G02070"/>
</dbReference>
<accession>A0A0D3GW26</accession>
<dbReference type="AlphaFoldDB" id="A0A0D3GW26"/>
<dbReference type="PaxDb" id="65489-OBART08G02070.1"/>
<dbReference type="HOGENOM" id="CLU_2926293_0_0_1"/>
<name>A0A0D3GW26_9ORYZ</name>
<evidence type="ECO:0000313" key="1">
    <source>
        <dbReference type="EnsemblPlants" id="OBART08G02070.1"/>
    </source>
</evidence>
<dbReference type="Gramene" id="OBART08G02070.1">
    <property type="protein sequence ID" value="OBART08G02070.1"/>
    <property type="gene ID" value="OBART08G02070"/>
</dbReference>
<keyword evidence="2" id="KW-1185">Reference proteome</keyword>
<organism evidence="1">
    <name type="scientific">Oryza barthii</name>
    <dbReference type="NCBI Taxonomy" id="65489"/>
    <lineage>
        <taxon>Eukaryota</taxon>
        <taxon>Viridiplantae</taxon>
        <taxon>Streptophyta</taxon>
        <taxon>Embryophyta</taxon>
        <taxon>Tracheophyta</taxon>
        <taxon>Spermatophyta</taxon>
        <taxon>Magnoliopsida</taxon>
        <taxon>Liliopsida</taxon>
        <taxon>Poales</taxon>
        <taxon>Poaceae</taxon>
        <taxon>BOP clade</taxon>
        <taxon>Oryzoideae</taxon>
        <taxon>Oryzeae</taxon>
        <taxon>Oryzinae</taxon>
        <taxon>Oryza</taxon>
    </lineage>
</organism>
<evidence type="ECO:0000313" key="2">
    <source>
        <dbReference type="Proteomes" id="UP000026960"/>
    </source>
</evidence>
<reference evidence="1" key="1">
    <citation type="journal article" date="2009" name="Rice">
        <title>De Novo Next Generation Sequencing of Plant Genomes.</title>
        <authorList>
            <person name="Rounsley S."/>
            <person name="Marri P.R."/>
            <person name="Yu Y."/>
            <person name="He R."/>
            <person name="Sisneros N."/>
            <person name="Goicoechea J.L."/>
            <person name="Lee S.J."/>
            <person name="Angelova A."/>
            <person name="Kudrna D."/>
            <person name="Luo M."/>
            <person name="Affourtit J."/>
            <person name="Desany B."/>
            <person name="Knight J."/>
            <person name="Niazi F."/>
            <person name="Egholm M."/>
            <person name="Wing R.A."/>
        </authorList>
    </citation>
    <scope>NUCLEOTIDE SEQUENCE [LARGE SCALE GENOMIC DNA]</scope>
    <source>
        <strain evidence="1">cv. IRGC 105608</strain>
    </source>
</reference>
<reference evidence="1" key="2">
    <citation type="submission" date="2015-03" db="UniProtKB">
        <authorList>
            <consortium name="EnsemblPlants"/>
        </authorList>
    </citation>
    <scope>IDENTIFICATION</scope>
</reference>
<proteinExistence type="predicted"/>